<accession>A0ACC6KVY6</accession>
<evidence type="ECO:0000313" key="2">
    <source>
        <dbReference type="Proteomes" id="UP001246858"/>
    </source>
</evidence>
<proteinExistence type="predicted"/>
<sequence length="500" mass="57065">MKFIQKTLVAPLFILICMVGVLNAQPRFSGTLRSLQNGKSSFDSVVISFFRPNCPEGVVGQAIRLRTDKDGNFSFQLPKYEGISRMVFWTRYKQKTVNGTGFLHYMVEPEDQIKIDIIRNDSTQHAELAFSGYGAEKYNIAYQLEKIAPSRGPFGTYRKTINKDIVLDKPENFAHKLLQLEKLTIETAQAKTDLIQQSGLSKKIKKMLTYNYGAIYHEWTWRMNDYRAKYSKQNPEVSELIKASFLKNKQRFSYPFDPLMANCPNYLATVAVDEARNLYLTNGKVDLPALYKVFESKYSGLTRELLIANMALKKIGFVREMAIDNHVIDSLLVAYEKYITKPFIKEAYTTKVRLLAGTPIFNGVFKDISGSEVAMASLKGKVLFIDMWFTGCGACMEFHKIFHKQVYPVFKENKDFLCISLCIDKNNSQWLNSVKSGKYTSQEYLNLNSTLGVDHPFFKHYGISGFPFLILLDKNGKIYASNINPKPDAIITLINKALML</sequence>
<dbReference type="Proteomes" id="UP001246858">
    <property type="component" value="Unassembled WGS sequence"/>
</dbReference>
<protein>
    <submittedName>
        <fullName evidence="1">Thiol-disulfide isomerase/thioredoxin</fullName>
    </submittedName>
</protein>
<keyword evidence="2" id="KW-1185">Reference proteome</keyword>
<evidence type="ECO:0000313" key="1">
    <source>
        <dbReference type="EMBL" id="MDR6783315.1"/>
    </source>
</evidence>
<dbReference type="EMBL" id="JAVDTF010000001">
    <property type="protein sequence ID" value="MDR6783315.1"/>
    <property type="molecule type" value="Genomic_DNA"/>
</dbReference>
<reference evidence="1" key="1">
    <citation type="submission" date="2023-07" db="EMBL/GenBank/DDBJ databases">
        <title>Sorghum-associated microbial communities from plants grown in Nebraska, USA.</title>
        <authorList>
            <person name="Schachtman D."/>
        </authorList>
    </citation>
    <scope>NUCLEOTIDE SEQUENCE</scope>
    <source>
        <strain evidence="1">2697</strain>
    </source>
</reference>
<keyword evidence="1" id="KW-0413">Isomerase</keyword>
<name>A0ACC6KVY6_9SPHI</name>
<organism evidence="1 2">
    <name type="scientific">Pedobacter africanus</name>
    <dbReference type="NCBI Taxonomy" id="151894"/>
    <lineage>
        <taxon>Bacteria</taxon>
        <taxon>Pseudomonadati</taxon>
        <taxon>Bacteroidota</taxon>
        <taxon>Sphingobacteriia</taxon>
        <taxon>Sphingobacteriales</taxon>
        <taxon>Sphingobacteriaceae</taxon>
        <taxon>Pedobacter</taxon>
    </lineage>
</organism>
<comment type="caution">
    <text evidence="1">The sequence shown here is derived from an EMBL/GenBank/DDBJ whole genome shotgun (WGS) entry which is preliminary data.</text>
</comment>
<gene>
    <name evidence="1" type="ORF">J2X78_001867</name>
</gene>